<comment type="caution">
    <text evidence="2">The sequence shown here is derived from an EMBL/GenBank/DDBJ whole genome shotgun (WGS) entry which is preliminary data.</text>
</comment>
<evidence type="ECO:0000256" key="1">
    <source>
        <dbReference type="SAM" id="MobiDB-lite"/>
    </source>
</evidence>
<proteinExistence type="predicted"/>
<protein>
    <submittedName>
        <fullName evidence="2">Uncharacterized protein</fullName>
    </submittedName>
</protein>
<feature type="non-terminal residue" evidence="2">
    <location>
        <position position="1"/>
    </location>
</feature>
<dbReference type="Proteomes" id="UP001266305">
    <property type="component" value="Unassembled WGS sequence"/>
</dbReference>
<evidence type="ECO:0000313" key="3">
    <source>
        <dbReference type="Proteomes" id="UP001266305"/>
    </source>
</evidence>
<evidence type="ECO:0000313" key="2">
    <source>
        <dbReference type="EMBL" id="KAK2096566.1"/>
    </source>
</evidence>
<name>A0ABQ9UHM5_SAGOE</name>
<gene>
    <name evidence="2" type="ORF">P7K49_025600</name>
</gene>
<feature type="compositionally biased region" description="Basic and acidic residues" evidence="1">
    <location>
        <begin position="146"/>
        <end position="155"/>
    </location>
</feature>
<organism evidence="2 3">
    <name type="scientific">Saguinus oedipus</name>
    <name type="common">Cotton-top tamarin</name>
    <name type="synonym">Oedipomidas oedipus</name>
    <dbReference type="NCBI Taxonomy" id="9490"/>
    <lineage>
        <taxon>Eukaryota</taxon>
        <taxon>Metazoa</taxon>
        <taxon>Chordata</taxon>
        <taxon>Craniata</taxon>
        <taxon>Vertebrata</taxon>
        <taxon>Euteleostomi</taxon>
        <taxon>Mammalia</taxon>
        <taxon>Eutheria</taxon>
        <taxon>Euarchontoglires</taxon>
        <taxon>Primates</taxon>
        <taxon>Haplorrhini</taxon>
        <taxon>Platyrrhini</taxon>
        <taxon>Cebidae</taxon>
        <taxon>Callitrichinae</taxon>
        <taxon>Saguinus</taxon>
    </lineage>
</organism>
<reference evidence="2 3" key="1">
    <citation type="submission" date="2023-05" db="EMBL/GenBank/DDBJ databases">
        <title>B98-5 Cell Line De Novo Hybrid Assembly: An Optical Mapping Approach.</title>
        <authorList>
            <person name="Kananen K."/>
            <person name="Auerbach J.A."/>
            <person name="Kautto E."/>
            <person name="Blachly J.S."/>
        </authorList>
    </citation>
    <scope>NUCLEOTIDE SEQUENCE [LARGE SCALE GENOMIC DNA]</scope>
    <source>
        <strain evidence="2">B95-8</strain>
        <tissue evidence="2">Cell line</tissue>
    </source>
</reference>
<feature type="region of interest" description="Disordered" evidence="1">
    <location>
        <begin position="146"/>
        <end position="176"/>
    </location>
</feature>
<accession>A0ABQ9UHM5</accession>
<keyword evidence="3" id="KW-1185">Reference proteome</keyword>
<sequence>QLIPSLNVILGGKATFKASARRAEVQLLQYVLQSPPQPAQGHHLHGVERSFQDTPQVCQGLQTTGPGQVAALRGSQQVKKGPEVLQVVGYLDHVSRRQTEDNLLVDRQYLIHLGKAQVSVEPGNEFQTSDPLFGGDRLLCRRKRENKCSAPERNHSQSPLPSRGPGGSFSGLPPSTLPHRFGSGPCILSPGDCQVSKLVS</sequence>
<dbReference type="EMBL" id="JASSZA010000012">
    <property type="protein sequence ID" value="KAK2096566.1"/>
    <property type="molecule type" value="Genomic_DNA"/>
</dbReference>